<evidence type="ECO:0000313" key="3">
    <source>
        <dbReference type="Proteomes" id="UP001644719"/>
    </source>
</evidence>
<protein>
    <submittedName>
        <fullName evidence="2">Uncharacterized protein</fullName>
    </submittedName>
</protein>
<dbReference type="RefSeq" id="WP_148461033.1">
    <property type="nucleotide sequence ID" value="NZ_JAAIPU010000014.1"/>
</dbReference>
<comment type="caution">
    <text evidence="2">The sequence shown here is derived from an EMBL/GenBank/DDBJ whole genome shotgun (WGS) entry which is preliminary data.</text>
</comment>
<feature type="signal peptide" evidence="1">
    <location>
        <begin position="1"/>
        <end position="24"/>
    </location>
</feature>
<sequence length="403" mass="44520">MKRKVLGVLFTAMCLCAVPSAAYAEAQEAETTEAAGEAADEPEAGAETVTELSDSLYDFQVKIGDKVYQFPMYYQDFAADWTLGKNEDPEMGVGTNSYGSISFYKGDDRVSVDVINLGINQLPLNQCLVAGIDIDASYDFDVAATPVELPGGIVMGKSNFDDIKAAYGDPSDTYEGDLYTKYSYSKDYYEEVHFYVYKDDNTLKQVDMRNFVEPEGYDKGSVSEEVPEIVSSYTAPTELGDDLLAPQLEFCGDLYSLPAPVSAFLENGWELQDVEDGAYVAGRDLEFVDMMKNNQSVHFSVYNFTQDATAIENCFVRELEVGNYDSDALTLTLSGGFTLGAKKADLIAAAEEKGYACDEDGDYLNIYKTADTKIDNRAQFWFNKDEDPDTVASVAYRNEILPE</sequence>
<dbReference type="GeneID" id="69513344"/>
<evidence type="ECO:0000313" key="2">
    <source>
        <dbReference type="EMBL" id="NSG87269.1"/>
    </source>
</evidence>
<dbReference type="EMBL" id="JAAITS010000068">
    <property type="protein sequence ID" value="NSG87269.1"/>
    <property type="molecule type" value="Genomic_DNA"/>
</dbReference>
<gene>
    <name evidence="2" type="ORF">G5B17_18075</name>
</gene>
<keyword evidence="1" id="KW-0732">Signal</keyword>
<accession>A0ABX2HAP9</accession>
<reference evidence="2 3" key="1">
    <citation type="journal article" date="2020" name="Cell Host Microbe">
        <title>Functional and Genomic Variation between Human-Derived Isolates of Lachnospiraceae Reveals Inter- and Intra-Species Diversity.</title>
        <authorList>
            <person name="Sorbara M.T."/>
            <person name="Littmann E.R."/>
            <person name="Fontana E."/>
            <person name="Moody T.U."/>
            <person name="Kohout C.E."/>
            <person name="Gjonbalaj M."/>
            <person name="Eaton V."/>
            <person name="Seok R."/>
            <person name="Leiner I.M."/>
            <person name="Pamer E.G."/>
        </authorList>
    </citation>
    <scope>NUCLEOTIDE SEQUENCE [LARGE SCALE GENOMIC DNA]</scope>
    <source>
        <strain evidence="2 3">MSK.17.74</strain>
    </source>
</reference>
<dbReference type="Proteomes" id="UP001644719">
    <property type="component" value="Unassembled WGS sequence"/>
</dbReference>
<evidence type="ECO:0000256" key="1">
    <source>
        <dbReference type="SAM" id="SignalP"/>
    </source>
</evidence>
<organism evidence="2 3">
    <name type="scientific">Blautia faecis</name>
    <dbReference type="NCBI Taxonomy" id="871665"/>
    <lineage>
        <taxon>Bacteria</taxon>
        <taxon>Bacillati</taxon>
        <taxon>Bacillota</taxon>
        <taxon>Clostridia</taxon>
        <taxon>Lachnospirales</taxon>
        <taxon>Lachnospiraceae</taxon>
        <taxon>Blautia</taxon>
    </lineage>
</organism>
<proteinExistence type="predicted"/>
<keyword evidence="3" id="KW-1185">Reference proteome</keyword>
<name>A0ABX2HAP9_9FIRM</name>
<feature type="chain" id="PRO_5046168450" evidence="1">
    <location>
        <begin position="25"/>
        <end position="403"/>
    </location>
</feature>